<dbReference type="FunCoup" id="B4JSW6">
    <property type="interactions" value="173"/>
</dbReference>
<evidence type="ECO:0000256" key="20">
    <source>
        <dbReference type="ARBA" id="ARBA00073450"/>
    </source>
</evidence>
<evidence type="ECO:0000256" key="16">
    <source>
        <dbReference type="ARBA" id="ARBA00034617"/>
    </source>
</evidence>
<evidence type="ECO:0000256" key="14">
    <source>
        <dbReference type="ARBA" id="ARBA00023235"/>
    </source>
</evidence>
<dbReference type="GO" id="GO:0003677">
    <property type="term" value="F:DNA binding"/>
    <property type="evidence" value="ECO:0007669"/>
    <property type="project" value="UniProtKB-KW"/>
</dbReference>
<evidence type="ECO:0000313" key="27">
    <source>
        <dbReference type="EMBL" id="EDV94856.1"/>
    </source>
</evidence>
<feature type="region of interest" description="Disordered" evidence="23">
    <location>
        <begin position="1"/>
        <end position="38"/>
    </location>
</feature>
<dbReference type="InterPro" id="IPR002464">
    <property type="entry name" value="DNA/RNA_helicase_DEAH_CS"/>
</dbReference>
<dbReference type="OMA" id="KVMRQKF"/>
<dbReference type="SMART" id="SM00487">
    <property type="entry name" value="DEXDc"/>
    <property type="match status" value="1"/>
</dbReference>
<keyword evidence="11" id="KW-0067">ATP-binding</keyword>
<dbReference type="Pfam" id="PF09382">
    <property type="entry name" value="RQC"/>
    <property type="match status" value="1"/>
</dbReference>
<feature type="region of interest" description="Disordered" evidence="23">
    <location>
        <begin position="1275"/>
        <end position="1404"/>
    </location>
</feature>
<dbReference type="FunFam" id="1.10.150.80:FF:000013">
    <property type="entry name" value="Bloom syndrome protein homolog"/>
    <property type="match status" value="1"/>
</dbReference>
<evidence type="ECO:0000256" key="12">
    <source>
        <dbReference type="ARBA" id="ARBA00023125"/>
    </source>
</evidence>
<dbReference type="InterPro" id="IPR014001">
    <property type="entry name" value="Helicase_ATP-bd"/>
</dbReference>
<keyword evidence="4" id="KW-0235">DNA replication</keyword>
<evidence type="ECO:0000256" key="22">
    <source>
        <dbReference type="ARBA" id="ARBA00076271"/>
    </source>
</evidence>
<dbReference type="GO" id="GO:0016787">
    <property type="term" value="F:hydrolase activity"/>
    <property type="evidence" value="ECO:0007669"/>
    <property type="project" value="UniProtKB-KW"/>
</dbReference>
<evidence type="ECO:0000256" key="19">
    <source>
        <dbReference type="ARBA" id="ARBA00049360"/>
    </source>
</evidence>
<dbReference type="PROSITE" id="PS50967">
    <property type="entry name" value="HRDC"/>
    <property type="match status" value="1"/>
</dbReference>
<keyword evidence="7" id="KW-0227">DNA damage</keyword>
<evidence type="ECO:0000256" key="18">
    <source>
        <dbReference type="ARBA" id="ARBA00044542"/>
    </source>
</evidence>
<dbReference type="SMART" id="SM00956">
    <property type="entry name" value="RQC"/>
    <property type="match status" value="1"/>
</dbReference>
<keyword evidence="14" id="KW-0413">Isomerase</keyword>
<evidence type="ECO:0000256" key="23">
    <source>
        <dbReference type="SAM" id="MobiDB-lite"/>
    </source>
</evidence>
<comment type="subcellular location">
    <subcellularLocation>
        <location evidence="2">Nucleus</location>
    </subcellularLocation>
</comment>
<keyword evidence="10" id="KW-0862">Zinc</keyword>
<evidence type="ECO:0000256" key="13">
    <source>
        <dbReference type="ARBA" id="ARBA00023204"/>
    </source>
</evidence>
<keyword evidence="5" id="KW-0479">Metal-binding</keyword>
<evidence type="ECO:0000256" key="21">
    <source>
        <dbReference type="ARBA" id="ARBA00076065"/>
    </source>
</evidence>
<dbReference type="HOGENOM" id="CLU_004162_1_1_1"/>
<keyword evidence="9" id="KW-0347">Helicase</keyword>
<dbReference type="InterPro" id="IPR036388">
    <property type="entry name" value="WH-like_DNA-bd_sf"/>
</dbReference>
<evidence type="ECO:0000259" key="25">
    <source>
        <dbReference type="PROSITE" id="PS51192"/>
    </source>
</evidence>
<dbReference type="InterPro" id="IPR002121">
    <property type="entry name" value="HRDC_dom"/>
</dbReference>
<evidence type="ECO:0000256" key="9">
    <source>
        <dbReference type="ARBA" id="ARBA00022806"/>
    </source>
</evidence>
<dbReference type="Pfam" id="PF00271">
    <property type="entry name" value="Helicase_C"/>
    <property type="match status" value="1"/>
</dbReference>
<dbReference type="InterPro" id="IPR027417">
    <property type="entry name" value="P-loop_NTPase"/>
</dbReference>
<dbReference type="Gene3D" id="1.10.10.10">
    <property type="entry name" value="Winged helix-like DNA-binding domain superfamily/Winged helix DNA-binding domain"/>
    <property type="match status" value="1"/>
</dbReference>
<evidence type="ECO:0000259" key="26">
    <source>
        <dbReference type="PROSITE" id="PS51194"/>
    </source>
</evidence>
<dbReference type="GO" id="GO:0007131">
    <property type="term" value="P:reciprocal meiotic recombination"/>
    <property type="evidence" value="ECO:0007669"/>
    <property type="project" value="UniProtKB-ARBA"/>
</dbReference>
<dbReference type="PANTHER" id="PTHR13710">
    <property type="entry name" value="DNA HELICASE RECQ FAMILY MEMBER"/>
    <property type="match status" value="1"/>
</dbReference>
<dbReference type="InterPro" id="IPR010997">
    <property type="entry name" value="HRDC-like_sf"/>
</dbReference>
<dbReference type="SMR" id="B4JSW6"/>
<dbReference type="PROSITE" id="PS51192">
    <property type="entry name" value="HELICASE_ATP_BIND_1"/>
    <property type="match status" value="1"/>
</dbReference>
<dbReference type="FunFam" id="1.10.10.10:FF:000495">
    <property type="entry name" value="RecQ family helicase MusN"/>
    <property type="match status" value="1"/>
</dbReference>
<keyword evidence="28" id="KW-1185">Reference proteome</keyword>
<keyword evidence="15" id="KW-0539">Nucleus</keyword>
<evidence type="ECO:0000256" key="7">
    <source>
        <dbReference type="ARBA" id="ARBA00022763"/>
    </source>
</evidence>
<dbReference type="PROSITE" id="PS51194">
    <property type="entry name" value="HELICASE_CTER"/>
    <property type="match status" value="1"/>
</dbReference>
<feature type="region of interest" description="Disordered" evidence="23">
    <location>
        <begin position="56"/>
        <end position="86"/>
    </location>
</feature>
<dbReference type="Gene3D" id="1.10.150.80">
    <property type="entry name" value="HRDC domain"/>
    <property type="match status" value="1"/>
</dbReference>
<dbReference type="CDD" id="cd18794">
    <property type="entry name" value="SF2_C_RecQ"/>
    <property type="match status" value="1"/>
</dbReference>
<dbReference type="GO" id="GO:0009378">
    <property type="term" value="F:four-way junction helicase activity"/>
    <property type="evidence" value="ECO:0007669"/>
    <property type="project" value="TreeGrafter"/>
</dbReference>
<evidence type="ECO:0000256" key="10">
    <source>
        <dbReference type="ARBA" id="ARBA00022833"/>
    </source>
</evidence>
<gene>
    <name evidence="27" type="primary">Dgri\GH17364</name>
    <name evidence="27" type="ORF">Dgri_GH17364</name>
</gene>
<dbReference type="GO" id="GO:0006260">
    <property type="term" value="P:DNA replication"/>
    <property type="evidence" value="ECO:0007669"/>
    <property type="project" value="UniProtKB-KW"/>
</dbReference>
<evidence type="ECO:0000256" key="11">
    <source>
        <dbReference type="ARBA" id="ARBA00022840"/>
    </source>
</evidence>
<sequence length="1404" mass="155717">MSRKPVNQNKPLTMSAFLGLDKSSQSQSTQLTRESRKSYIQEARIAKAKFYNPIYLDSSSSEEDDEQSQRKQSKNKEPDKDANGNSLIKRYSFDNVNQSPLAPFPANAILNPMTQTPPKNASGVKLNFDNLDEVLKQDATYQATLSKLNGHINKLSVSPRKPLSLSQSPLKPIETIKLSSSNVCNLDDTFDAMVNKTIKSEPLSDCTPTQPFVPPIKSDPTPSSDSLLNLKEKPPTPTAAAAVKSQSLAKEQPKLRFVFDNSLADYLRDLGQYDIGISKTDFGQQNDAMLRSTMGMYKSRYIELMEKYCEVIDQIPAVHFSKIEGFEANTFLKLKVMRQKFKARTQLLERQIERKRQERKAEPEAHDFDALEREEREMQAEQLLQTPSSYATCPSEDQNDEELNDLVLMTKPSIMTTTAQATTNSKYTNGPPDDLHDLVPMESPCHESDEDDYLAQSILMDEEELCSSTQYAANPAKSAAASAIEKPTVVVHSDDDEETLKEIHEEHEALRGRKSEYNNYAYADFEAVKQPTKPSEPAQRINFAADSKKPIVLDDDGFPEYDPALFEQAYEQASVMAIVDLTAVETRPSTSRTSIVPASAQKISGNFHANVHNDGITGEFDGQKFEHSTRLMQALSFSFGLKSFRPNQLQVINAALLGNDCFVLMPTGGGKSLCYQLPAILTEGVTIVISPLKSLIFDQVSKLASLDICAKSMSGEQSMEDTMAIYRDLEGHSPLVKLLYVTPEKISSSARFQDTLDHLSANNFISRFVIDEAHCVSQWGHDFRPDYKKLGILRKRFPNVPTMALTATATPRVRQDILQQLNLTHCKWFLSSFNRSNLRFQVLPKKGASTLDEMRSFIQTRPITASGIIYCLSRKECDEVAHKMSAAGIRAVAYHAGLTDTARESRQKDWITNKVRVICATIAFGMGIDKPDVRFVLHYSLPKSIEGYYQEAGRAGRDGEIADCILYYNYSDMMRLKKMMDADRALEYHVKKIHIDNLHRIVGYCENITDCRRAQQLDYFGEHFTSEQCLENRRTACDNCLKKRSYKQIDVLDQCRKAAKAVRELCSGRSRFTLLHLADVLKGANIKKIVEMGHNKTPHHGALKDWDKADVQRLLRHMVLKDYLKEDLIFTKDIPQAYLYLGNNITALMNGTPKIEFALSRKESGGTKSVATVSEPAAAGTNDLSHLHQRCYADLLDLCRTIAAARNVTMASIMNMQALKAMAEELPATEKDMCAIPHVTKANFDKYGAKLLEITSGYATEKECLQVMHDMEAAESAAPAPITPQNSSSARASWAAQGGEDDDWGRAAALQGASGSSGGGARGGKRKRAWRGRAVTGATKRYKGAASGSPAAVRKRATPTKSSRGGTAAKRGAARGAGAGASGWLGKKTGTSSGFQLMPLPGSH</sequence>
<dbReference type="GO" id="GO:0046872">
    <property type="term" value="F:metal ion binding"/>
    <property type="evidence" value="ECO:0007669"/>
    <property type="project" value="UniProtKB-KW"/>
</dbReference>
<dbReference type="OrthoDB" id="10261556at2759"/>
<comment type="cofactor">
    <cofactor evidence="1">
        <name>Zn(2+)</name>
        <dbReference type="ChEBI" id="CHEBI:29105"/>
    </cofactor>
</comment>
<dbReference type="Pfam" id="PF16124">
    <property type="entry name" value="RecQ_Zn_bind"/>
    <property type="match status" value="1"/>
</dbReference>
<feature type="region of interest" description="Disordered" evidence="23">
    <location>
        <begin position="204"/>
        <end position="225"/>
    </location>
</feature>
<dbReference type="Gene3D" id="3.40.50.300">
    <property type="entry name" value="P-loop containing nucleotide triphosphate hydrolases"/>
    <property type="match status" value="2"/>
</dbReference>
<dbReference type="InterPro" id="IPR011545">
    <property type="entry name" value="DEAD/DEAH_box_helicase_dom"/>
</dbReference>
<dbReference type="InterPro" id="IPR032284">
    <property type="entry name" value="RecQ_Zn-bd"/>
</dbReference>
<evidence type="ECO:0000256" key="4">
    <source>
        <dbReference type="ARBA" id="ARBA00022705"/>
    </source>
</evidence>
<dbReference type="FunFam" id="3.40.50.300:FF:000340">
    <property type="entry name" value="Bloom syndrome, RecQ helicase"/>
    <property type="match status" value="1"/>
</dbReference>
<evidence type="ECO:0000256" key="2">
    <source>
        <dbReference type="ARBA" id="ARBA00004123"/>
    </source>
</evidence>
<evidence type="ECO:0000313" key="28">
    <source>
        <dbReference type="Proteomes" id="UP000001070"/>
    </source>
</evidence>
<reference evidence="27 28" key="1">
    <citation type="journal article" date="2007" name="Nature">
        <title>Evolution of genes and genomes on the Drosophila phylogeny.</title>
        <authorList>
            <consortium name="Drosophila 12 Genomes Consortium"/>
            <person name="Clark A.G."/>
            <person name="Eisen M.B."/>
            <person name="Smith D.R."/>
            <person name="Bergman C.M."/>
            <person name="Oliver B."/>
            <person name="Markow T.A."/>
            <person name="Kaufman T.C."/>
            <person name="Kellis M."/>
            <person name="Gelbart W."/>
            <person name="Iyer V.N."/>
            <person name="Pollard D.A."/>
            <person name="Sackton T.B."/>
            <person name="Larracuente A.M."/>
            <person name="Singh N.D."/>
            <person name="Abad J.P."/>
            <person name="Abt D.N."/>
            <person name="Adryan B."/>
            <person name="Aguade M."/>
            <person name="Akashi H."/>
            <person name="Anderson W.W."/>
            <person name="Aquadro C.F."/>
            <person name="Ardell D.H."/>
            <person name="Arguello R."/>
            <person name="Artieri C.G."/>
            <person name="Barbash D.A."/>
            <person name="Barker D."/>
            <person name="Barsanti P."/>
            <person name="Batterham P."/>
            <person name="Batzoglou S."/>
            <person name="Begun D."/>
            <person name="Bhutkar A."/>
            <person name="Blanco E."/>
            <person name="Bosak S.A."/>
            <person name="Bradley R.K."/>
            <person name="Brand A.D."/>
            <person name="Brent M.R."/>
            <person name="Brooks A.N."/>
            <person name="Brown R.H."/>
            <person name="Butlin R.K."/>
            <person name="Caggese C."/>
            <person name="Calvi B.R."/>
            <person name="Bernardo de Carvalho A."/>
            <person name="Caspi A."/>
            <person name="Castrezana S."/>
            <person name="Celniker S.E."/>
            <person name="Chang J.L."/>
            <person name="Chapple C."/>
            <person name="Chatterji S."/>
            <person name="Chinwalla A."/>
            <person name="Civetta A."/>
            <person name="Clifton S.W."/>
            <person name="Comeron J.M."/>
            <person name="Costello J.C."/>
            <person name="Coyne J.A."/>
            <person name="Daub J."/>
            <person name="David R.G."/>
            <person name="Delcher A.L."/>
            <person name="Delehaunty K."/>
            <person name="Do C.B."/>
            <person name="Ebling H."/>
            <person name="Edwards K."/>
            <person name="Eickbush T."/>
            <person name="Evans J.D."/>
            <person name="Filipski A."/>
            <person name="Findeiss S."/>
            <person name="Freyhult E."/>
            <person name="Fulton L."/>
            <person name="Fulton R."/>
            <person name="Garcia A.C."/>
            <person name="Gardiner A."/>
            <person name="Garfield D.A."/>
            <person name="Garvin B.E."/>
            <person name="Gibson G."/>
            <person name="Gilbert D."/>
            <person name="Gnerre S."/>
            <person name="Godfrey J."/>
            <person name="Good R."/>
            <person name="Gotea V."/>
            <person name="Gravely B."/>
            <person name="Greenberg A.J."/>
            <person name="Griffiths-Jones S."/>
            <person name="Gross S."/>
            <person name="Guigo R."/>
            <person name="Gustafson E.A."/>
            <person name="Haerty W."/>
            <person name="Hahn M.W."/>
            <person name="Halligan D.L."/>
            <person name="Halpern A.L."/>
            <person name="Halter G.M."/>
            <person name="Han M.V."/>
            <person name="Heger A."/>
            <person name="Hillier L."/>
            <person name="Hinrichs A.S."/>
            <person name="Holmes I."/>
            <person name="Hoskins R.A."/>
            <person name="Hubisz M.J."/>
            <person name="Hultmark D."/>
            <person name="Huntley M.A."/>
            <person name="Jaffe D.B."/>
            <person name="Jagadeeshan S."/>
            <person name="Jeck W.R."/>
            <person name="Johnson J."/>
            <person name="Jones C.D."/>
            <person name="Jordan W.C."/>
            <person name="Karpen G.H."/>
            <person name="Kataoka E."/>
            <person name="Keightley P.D."/>
            <person name="Kheradpour P."/>
            <person name="Kirkness E.F."/>
            <person name="Koerich L.B."/>
            <person name="Kristiansen K."/>
            <person name="Kudrna D."/>
            <person name="Kulathinal R.J."/>
            <person name="Kumar S."/>
            <person name="Kwok R."/>
            <person name="Lander E."/>
            <person name="Langley C.H."/>
            <person name="Lapoint R."/>
            <person name="Lazzaro B.P."/>
            <person name="Lee S.J."/>
            <person name="Levesque L."/>
            <person name="Li R."/>
            <person name="Lin C.F."/>
            <person name="Lin M.F."/>
            <person name="Lindblad-Toh K."/>
            <person name="Llopart A."/>
            <person name="Long M."/>
            <person name="Low L."/>
            <person name="Lozovsky E."/>
            <person name="Lu J."/>
            <person name="Luo M."/>
            <person name="Machado C.A."/>
            <person name="Makalowski W."/>
            <person name="Marzo M."/>
            <person name="Matsuda M."/>
            <person name="Matzkin L."/>
            <person name="McAllister B."/>
            <person name="McBride C.S."/>
            <person name="McKernan B."/>
            <person name="McKernan K."/>
            <person name="Mendez-Lago M."/>
            <person name="Minx P."/>
            <person name="Mollenhauer M.U."/>
            <person name="Montooth K."/>
            <person name="Mount S.M."/>
            <person name="Mu X."/>
            <person name="Myers E."/>
            <person name="Negre B."/>
            <person name="Newfeld S."/>
            <person name="Nielsen R."/>
            <person name="Noor M.A."/>
            <person name="O'Grady P."/>
            <person name="Pachter L."/>
            <person name="Papaceit M."/>
            <person name="Parisi M.J."/>
            <person name="Parisi M."/>
            <person name="Parts L."/>
            <person name="Pedersen J.S."/>
            <person name="Pesole G."/>
            <person name="Phillippy A.M."/>
            <person name="Ponting C.P."/>
            <person name="Pop M."/>
            <person name="Porcelli D."/>
            <person name="Powell J.R."/>
            <person name="Prohaska S."/>
            <person name="Pruitt K."/>
            <person name="Puig M."/>
            <person name="Quesneville H."/>
            <person name="Ram K.R."/>
            <person name="Rand D."/>
            <person name="Rasmussen M.D."/>
            <person name="Reed L.K."/>
            <person name="Reenan R."/>
            <person name="Reily A."/>
            <person name="Remington K.A."/>
            <person name="Rieger T.T."/>
            <person name="Ritchie M.G."/>
            <person name="Robin C."/>
            <person name="Rogers Y.H."/>
            <person name="Rohde C."/>
            <person name="Rozas J."/>
            <person name="Rubenfield M.J."/>
            <person name="Ruiz A."/>
            <person name="Russo S."/>
            <person name="Salzberg S.L."/>
            <person name="Sanchez-Gracia A."/>
            <person name="Saranga D.J."/>
            <person name="Sato H."/>
            <person name="Schaeffer S.W."/>
            <person name="Schatz M.C."/>
            <person name="Schlenke T."/>
            <person name="Schwartz R."/>
            <person name="Segarra C."/>
            <person name="Singh R.S."/>
            <person name="Sirot L."/>
            <person name="Sirota M."/>
            <person name="Sisneros N.B."/>
            <person name="Smith C.D."/>
            <person name="Smith T.F."/>
            <person name="Spieth J."/>
            <person name="Stage D.E."/>
            <person name="Stark A."/>
            <person name="Stephan W."/>
            <person name="Strausberg R.L."/>
            <person name="Strempel S."/>
            <person name="Sturgill D."/>
            <person name="Sutton G."/>
            <person name="Sutton G.G."/>
            <person name="Tao W."/>
            <person name="Teichmann S."/>
            <person name="Tobari Y.N."/>
            <person name="Tomimura Y."/>
            <person name="Tsolas J.M."/>
            <person name="Valente V.L."/>
            <person name="Venter E."/>
            <person name="Venter J.C."/>
            <person name="Vicario S."/>
            <person name="Vieira F.G."/>
            <person name="Vilella A.J."/>
            <person name="Villasante A."/>
            <person name="Walenz B."/>
            <person name="Wang J."/>
            <person name="Wasserman M."/>
            <person name="Watts T."/>
            <person name="Wilson D."/>
            <person name="Wilson R.K."/>
            <person name="Wing R.A."/>
            <person name="Wolfner M.F."/>
            <person name="Wong A."/>
            <person name="Wong G.K."/>
            <person name="Wu C.I."/>
            <person name="Wu G."/>
            <person name="Yamamoto D."/>
            <person name="Yang H.P."/>
            <person name="Yang S.P."/>
            <person name="Yorke J.A."/>
            <person name="Yoshida K."/>
            <person name="Zdobnov E."/>
            <person name="Zhang P."/>
            <person name="Zhang Y."/>
            <person name="Zimin A.V."/>
            <person name="Baldwin J."/>
            <person name="Abdouelleil A."/>
            <person name="Abdulkadir J."/>
            <person name="Abebe A."/>
            <person name="Abera B."/>
            <person name="Abreu J."/>
            <person name="Acer S.C."/>
            <person name="Aftuck L."/>
            <person name="Alexander A."/>
            <person name="An P."/>
            <person name="Anderson E."/>
            <person name="Anderson S."/>
            <person name="Arachi H."/>
            <person name="Azer M."/>
            <person name="Bachantsang P."/>
            <person name="Barry A."/>
            <person name="Bayul T."/>
            <person name="Berlin A."/>
            <person name="Bessette D."/>
            <person name="Bloom T."/>
            <person name="Blye J."/>
            <person name="Boguslavskiy L."/>
            <person name="Bonnet C."/>
            <person name="Boukhgalter B."/>
            <person name="Bourzgui I."/>
            <person name="Brown A."/>
            <person name="Cahill P."/>
            <person name="Channer S."/>
            <person name="Cheshatsang Y."/>
            <person name="Chuda L."/>
            <person name="Citroen M."/>
            <person name="Collymore A."/>
            <person name="Cooke P."/>
            <person name="Costello M."/>
            <person name="D'Aco K."/>
            <person name="Daza R."/>
            <person name="De Haan G."/>
            <person name="DeGray S."/>
            <person name="DeMaso C."/>
            <person name="Dhargay N."/>
            <person name="Dooley K."/>
            <person name="Dooley E."/>
            <person name="Doricent M."/>
            <person name="Dorje P."/>
            <person name="Dorjee K."/>
            <person name="Dupes A."/>
            <person name="Elong R."/>
            <person name="Falk J."/>
            <person name="Farina A."/>
            <person name="Faro S."/>
            <person name="Ferguson D."/>
            <person name="Fisher S."/>
            <person name="Foley C.D."/>
            <person name="Franke A."/>
            <person name="Friedrich D."/>
            <person name="Gadbois L."/>
            <person name="Gearin G."/>
            <person name="Gearin C.R."/>
            <person name="Giannoukos G."/>
            <person name="Goode T."/>
            <person name="Graham J."/>
            <person name="Grandbois E."/>
            <person name="Grewal S."/>
            <person name="Gyaltsen K."/>
            <person name="Hafez N."/>
            <person name="Hagos B."/>
            <person name="Hall J."/>
            <person name="Henson C."/>
            <person name="Hollinger A."/>
            <person name="Honan T."/>
            <person name="Huard M.D."/>
            <person name="Hughes L."/>
            <person name="Hurhula B."/>
            <person name="Husby M.E."/>
            <person name="Kamat A."/>
            <person name="Kanga B."/>
            <person name="Kashin S."/>
            <person name="Khazanovich D."/>
            <person name="Kisner P."/>
            <person name="Lance K."/>
            <person name="Lara M."/>
            <person name="Lee W."/>
            <person name="Lennon N."/>
            <person name="Letendre F."/>
            <person name="LeVine R."/>
            <person name="Lipovsky A."/>
            <person name="Liu X."/>
            <person name="Liu J."/>
            <person name="Liu S."/>
            <person name="Lokyitsang T."/>
            <person name="Lokyitsang Y."/>
            <person name="Lubonja R."/>
            <person name="Lui A."/>
            <person name="MacDonald P."/>
            <person name="Magnisalis V."/>
            <person name="Maru K."/>
            <person name="Matthews C."/>
            <person name="McCusker W."/>
            <person name="McDonough S."/>
            <person name="Mehta T."/>
            <person name="Meldrim J."/>
            <person name="Meneus L."/>
            <person name="Mihai O."/>
            <person name="Mihalev A."/>
            <person name="Mihova T."/>
            <person name="Mittelman R."/>
            <person name="Mlenga V."/>
            <person name="Montmayeur A."/>
            <person name="Mulrain L."/>
            <person name="Navidi A."/>
            <person name="Naylor J."/>
            <person name="Negash T."/>
            <person name="Nguyen T."/>
            <person name="Nguyen N."/>
            <person name="Nicol R."/>
            <person name="Norbu C."/>
            <person name="Norbu N."/>
            <person name="Novod N."/>
            <person name="O'Neill B."/>
            <person name="Osman S."/>
            <person name="Markiewicz E."/>
            <person name="Oyono O.L."/>
            <person name="Patti C."/>
            <person name="Phunkhang P."/>
            <person name="Pierre F."/>
            <person name="Priest M."/>
            <person name="Raghuraman S."/>
            <person name="Rege F."/>
            <person name="Reyes R."/>
            <person name="Rise C."/>
            <person name="Rogov P."/>
            <person name="Ross K."/>
            <person name="Ryan E."/>
            <person name="Settipalli S."/>
            <person name="Shea T."/>
            <person name="Sherpa N."/>
            <person name="Shi L."/>
            <person name="Shih D."/>
            <person name="Sparrow T."/>
            <person name="Spaulding J."/>
            <person name="Stalker J."/>
            <person name="Stange-Thomann N."/>
            <person name="Stavropoulos S."/>
            <person name="Stone C."/>
            <person name="Strader C."/>
            <person name="Tesfaye S."/>
            <person name="Thomson T."/>
            <person name="Thoulutsang Y."/>
            <person name="Thoulutsang D."/>
            <person name="Topham K."/>
            <person name="Topping I."/>
            <person name="Tsamla T."/>
            <person name="Vassiliev H."/>
            <person name="Vo A."/>
            <person name="Wangchuk T."/>
            <person name="Wangdi T."/>
            <person name="Weiand M."/>
            <person name="Wilkinson J."/>
            <person name="Wilson A."/>
            <person name="Yadav S."/>
            <person name="Young G."/>
            <person name="Yu Q."/>
            <person name="Zembek L."/>
            <person name="Zhong D."/>
            <person name="Zimmer A."/>
            <person name="Zwirko Z."/>
            <person name="Jaffe D.B."/>
            <person name="Alvarez P."/>
            <person name="Brockman W."/>
            <person name="Butler J."/>
            <person name="Chin C."/>
            <person name="Gnerre S."/>
            <person name="Grabherr M."/>
            <person name="Kleber M."/>
            <person name="Mauceli E."/>
            <person name="MacCallum I."/>
        </authorList>
    </citation>
    <scope>NUCLEOTIDE SEQUENCE [LARGE SCALE GENOMIC DNA]</scope>
    <source>
        <strain evidence="28">Tucson 15287-2541.00</strain>
    </source>
</reference>
<dbReference type="GO" id="GO:0043138">
    <property type="term" value="F:3'-5' DNA helicase activity"/>
    <property type="evidence" value="ECO:0007669"/>
    <property type="project" value="UniProtKB-EC"/>
</dbReference>
<dbReference type="EMBL" id="CH916373">
    <property type="protein sequence ID" value="EDV94856.1"/>
    <property type="molecule type" value="Genomic_DNA"/>
</dbReference>
<dbReference type="SUPFAM" id="SSF47819">
    <property type="entry name" value="HRDC-like"/>
    <property type="match status" value="1"/>
</dbReference>
<evidence type="ECO:0000256" key="6">
    <source>
        <dbReference type="ARBA" id="ARBA00022741"/>
    </source>
</evidence>
<feature type="compositionally biased region" description="Low complexity" evidence="23">
    <location>
        <begin position="1362"/>
        <end position="1374"/>
    </location>
</feature>
<dbReference type="PANTHER" id="PTHR13710:SF153">
    <property type="entry name" value="RECQ-LIKE DNA HELICASE BLM"/>
    <property type="match status" value="1"/>
</dbReference>
<dbReference type="Proteomes" id="UP000001070">
    <property type="component" value="Unassembled WGS sequence"/>
</dbReference>
<dbReference type="PhylomeDB" id="B4JSW6"/>
<organism evidence="28">
    <name type="scientific">Drosophila grimshawi</name>
    <name type="common">Hawaiian fruit fly</name>
    <name type="synonym">Idiomyia grimshawi</name>
    <dbReference type="NCBI Taxonomy" id="7222"/>
    <lineage>
        <taxon>Eukaryota</taxon>
        <taxon>Metazoa</taxon>
        <taxon>Ecdysozoa</taxon>
        <taxon>Arthropoda</taxon>
        <taxon>Hexapoda</taxon>
        <taxon>Insecta</taxon>
        <taxon>Pterygota</taxon>
        <taxon>Neoptera</taxon>
        <taxon>Endopterygota</taxon>
        <taxon>Diptera</taxon>
        <taxon>Brachycera</taxon>
        <taxon>Muscomorpha</taxon>
        <taxon>Ephydroidea</taxon>
        <taxon>Drosophilidae</taxon>
        <taxon>Drosophila</taxon>
        <taxon>Hawaiian Drosophila</taxon>
    </lineage>
</organism>
<evidence type="ECO:0000259" key="24">
    <source>
        <dbReference type="PROSITE" id="PS50967"/>
    </source>
</evidence>
<dbReference type="GO" id="GO:0005524">
    <property type="term" value="F:ATP binding"/>
    <property type="evidence" value="ECO:0007669"/>
    <property type="project" value="UniProtKB-KW"/>
</dbReference>
<feature type="domain" description="HRDC" evidence="24">
    <location>
        <begin position="1185"/>
        <end position="1265"/>
    </location>
</feature>
<feature type="domain" description="Helicase ATP-binding" evidence="25">
    <location>
        <begin position="652"/>
        <end position="827"/>
    </location>
</feature>
<dbReference type="GO" id="GO:0005694">
    <property type="term" value="C:chromosome"/>
    <property type="evidence" value="ECO:0007669"/>
    <property type="project" value="TreeGrafter"/>
</dbReference>
<comment type="catalytic activity">
    <reaction evidence="16">
        <text>Couples ATP hydrolysis with the unwinding of duplex DNA by translocating in the 3'-5' direction.</text>
        <dbReference type="EC" id="5.6.2.4"/>
    </reaction>
</comment>
<keyword evidence="8" id="KW-0378">Hydrolase</keyword>
<dbReference type="GO" id="GO:0000724">
    <property type="term" value="P:double-strand break repair via homologous recombination"/>
    <property type="evidence" value="ECO:0007669"/>
    <property type="project" value="UniProtKB-ARBA"/>
</dbReference>
<dbReference type="Pfam" id="PF00570">
    <property type="entry name" value="HRDC"/>
    <property type="match status" value="1"/>
</dbReference>
<feature type="compositionally biased region" description="Polar residues" evidence="23">
    <location>
        <begin position="1"/>
        <end position="12"/>
    </location>
</feature>
<dbReference type="InterPro" id="IPR001650">
    <property type="entry name" value="Helicase_C-like"/>
</dbReference>
<dbReference type="eggNOG" id="KOG0351">
    <property type="taxonomic scope" value="Eukaryota"/>
</dbReference>
<evidence type="ECO:0000256" key="8">
    <source>
        <dbReference type="ARBA" id="ARBA00022801"/>
    </source>
</evidence>
<protein>
    <recommendedName>
        <fullName evidence="20">RecQ-like DNA helicase BLM</fullName>
        <ecNumber evidence="17">5.6.2.4</ecNumber>
    </recommendedName>
    <alternativeName>
        <fullName evidence="21">Bloom syndrome protein homolog</fullName>
    </alternativeName>
    <alternativeName>
        <fullName evidence="18">DNA 3'-5' helicase BLM</fullName>
    </alternativeName>
    <alternativeName>
        <fullName evidence="22">RecQ helicase homolog</fullName>
    </alternativeName>
</protein>
<feature type="compositionally biased region" description="Polar residues" evidence="23">
    <location>
        <begin position="22"/>
        <end position="32"/>
    </location>
</feature>
<dbReference type="InterPro" id="IPR018982">
    <property type="entry name" value="RQC_domain"/>
</dbReference>
<feature type="domain" description="Helicase C-terminal" evidence="26">
    <location>
        <begin position="850"/>
        <end position="999"/>
    </location>
</feature>
<comment type="catalytic activity">
    <reaction evidence="19">
        <text>ATP + H2O = ADP + phosphate + H(+)</text>
        <dbReference type="Rhea" id="RHEA:13065"/>
        <dbReference type="ChEBI" id="CHEBI:15377"/>
        <dbReference type="ChEBI" id="CHEBI:15378"/>
        <dbReference type="ChEBI" id="CHEBI:30616"/>
        <dbReference type="ChEBI" id="CHEBI:43474"/>
        <dbReference type="ChEBI" id="CHEBI:456216"/>
    </reaction>
</comment>
<dbReference type="STRING" id="7222.B4JSW6"/>
<dbReference type="GO" id="GO:0005634">
    <property type="term" value="C:nucleus"/>
    <property type="evidence" value="ECO:0007669"/>
    <property type="project" value="UniProtKB-SubCell"/>
</dbReference>
<comment type="similarity">
    <text evidence="3">Belongs to the helicase family. RecQ subfamily.</text>
</comment>
<dbReference type="SUPFAM" id="SSF52540">
    <property type="entry name" value="P-loop containing nucleoside triphosphate hydrolases"/>
    <property type="match status" value="2"/>
</dbReference>
<keyword evidence="12" id="KW-0238">DNA-binding</keyword>
<name>B4JSW6_DROGR</name>
<keyword evidence="6" id="KW-0547">Nucleotide-binding</keyword>
<dbReference type="InParanoid" id="B4JSW6"/>
<dbReference type="SMART" id="SM00490">
    <property type="entry name" value="HELICc"/>
    <property type="match status" value="1"/>
</dbReference>
<evidence type="ECO:0000256" key="1">
    <source>
        <dbReference type="ARBA" id="ARBA00001947"/>
    </source>
</evidence>
<proteinExistence type="inferred from homology"/>
<dbReference type="SMART" id="SM00341">
    <property type="entry name" value="HRDC"/>
    <property type="match status" value="1"/>
</dbReference>
<dbReference type="GO" id="GO:0005737">
    <property type="term" value="C:cytoplasm"/>
    <property type="evidence" value="ECO:0007669"/>
    <property type="project" value="TreeGrafter"/>
</dbReference>
<dbReference type="InterPro" id="IPR004589">
    <property type="entry name" value="DNA_helicase_ATP-dep_RecQ"/>
</dbReference>
<evidence type="ECO:0000256" key="3">
    <source>
        <dbReference type="ARBA" id="ARBA00005446"/>
    </source>
</evidence>
<dbReference type="FunFam" id="3.40.50.300:FF:000537">
    <property type="entry name" value="Bloom syndrome RecQ-like helicase"/>
    <property type="match status" value="1"/>
</dbReference>
<evidence type="ECO:0000256" key="5">
    <source>
        <dbReference type="ARBA" id="ARBA00022723"/>
    </source>
</evidence>
<evidence type="ECO:0000256" key="15">
    <source>
        <dbReference type="ARBA" id="ARBA00023242"/>
    </source>
</evidence>
<dbReference type="EC" id="5.6.2.4" evidence="17"/>
<keyword evidence="13" id="KW-0234">DNA repair</keyword>
<dbReference type="Pfam" id="PF00270">
    <property type="entry name" value="DEAD"/>
    <property type="match status" value="1"/>
</dbReference>
<dbReference type="NCBIfam" id="TIGR00614">
    <property type="entry name" value="recQ_fam"/>
    <property type="match status" value="1"/>
</dbReference>
<accession>B4JSW6</accession>
<dbReference type="PROSITE" id="PS00690">
    <property type="entry name" value="DEAH_ATP_HELICASE"/>
    <property type="match status" value="1"/>
</dbReference>
<evidence type="ECO:0000256" key="17">
    <source>
        <dbReference type="ARBA" id="ARBA00034808"/>
    </source>
</evidence>
<dbReference type="InterPro" id="IPR044876">
    <property type="entry name" value="HRDC_dom_sf"/>
</dbReference>